<sequence length="113" mass="13050">MQIISQAEHPFSLPLQLSYQIIAKARLKDWDSVVALNNRYVITLREAIEHIQSAGMATYEEEGRMNDIEQLLKNEKEIRALIGTRLTTLEQDMGQLRHSSQGNNTYHRQLLQS</sequence>
<evidence type="ECO:0000256" key="1">
    <source>
        <dbReference type="ARBA" id="ARBA00004514"/>
    </source>
</evidence>
<organism evidence="6 8">
    <name type="scientific">Sodalis glossinidius (strain morsitans)</name>
    <dbReference type="NCBI Taxonomy" id="343509"/>
    <lineage>
        <taxon>Bacteria</taxon>
        <taxon>Pseudomonadati</taxon>
        <taxon>Pseudomonadota</taxon>
        <taxon>Gammaproteobacteria</taxon>
        <taxon>Enterobacterales</taxon>
        <taxon>Bruguierivoracaceae</taxon>
        <taxon>Sodalis</taxon>
    </lineage>
</organism>
<dbReference type="Proteomes" id="UP000001932">
    <property type="component" value="Chromosome"/>
</dbReference>
<keyword evidence="3" id="KW-1005">Bacterial flagellum biogenesis</keyword>
<comment type="subcellular location">
    <subcellularLocation>
        <location evidence="1">Cytoplasm</location>
        <location evidence="1">Cytosol</location>
    </subcellularLocation>
</comment>
<keyword evidence="6" id="KW-0966">Cell projection</keyword>
<dbReference type="Proteomes" id="UP000245838">
    <property type="component" value="Chromosome sggmmb4_Chromosome"/>
</dbReference>
<evidence type="ECO:0000256" key="3">
    <source>
        <dbReference type="ARBA" id="ARBA00022795"/>
    </source>
</evidence>
<reference evidence="6 8" key="1">
    <citation type="journal article" date="2006" name="Genome Res.">
        <title>Massive genome erosion and functional adaptations provide insights into the symbiotic lifestyle of Sodalis glossinidius in the tsetse host.</title>
        <authorList>
            <person name="Toh H."/>
            <person name="Weiss B.L."/>
            <person name="Perkin S.A.H."/>
            <person name="Yamashita A."/>
            <person name="Oshima K."/>
            <person name="Hattori M."/>
            <person name="Aksoy S."/>
        </authorList>
    </citation>
    <scope>NUCLEOTIDE SEQUENCE [LARGE SCALE GENOMIC DNA]</scope>
    <source>
        <strain evidence="6">Morsitans</strain>
        <strain evidence="8">morsitans</strain>
    </source>
</reference>
<keyword evidence="6" id="KW-0282">Flagellum</keyword>
<keyword evidence="4" id="KW-0143">Chaperone</keyword>
<evidence type="ECO:0000313" key="6">
    <source>
        <dbReference type="EMBL" id="BAE73330.1"/>
    </source>
</evidence>
<dbReference type="KEGG" id="sgl:SG0055"/>
<dbReference type="GO" id="GO:0044781">
    <property type="term" value="P:bacterial-type flagellum organization"/>
    <property type="evidence" value="ECO:0007669"/>
    <property type="project" value="UniProtKB-KW"/>
</dbReference>
<dbReference type="EMBL" id="AP008232">
    <property type="protein sequence ID" value="BAE73330.1"/>
    <property type="molecule type" value="Genomic_DNA"/>
</dbReference>
<dbReference type="BioCyc" id="SGLO343509:SGP1_RS00395-MONOMER"/>
<protein>
    <recommendedName>
        <fullName evidence="5">Flagellar protein FliT</fullName>
    </recommendedName>
</protein>
<proteinExistence type="predicted"/>
<name>Q2NWZ5_SODGM</name>
<evidence type="ECO:0000313" key="9">
    <source>
        <dbReference type="Proteomes" id="UP000245838"/>
    </source>
</evidence>
<gene>
    <name evidence="7" type="primary">fliT</name>
    <name evidence="6" type="ordered locus">SG0055</name>
    <name evidence="7" type="ORF">SGGMMB4_00095</name>
</gene>
<reference evidence="7 9" key="2">
    <citation type="submission" date="2015-05" db="EMBL/GenBank/DDBJ databases">
        <authorList>
            <person name="Goodhead I."/>
        </authorList>
    </citation>
    <scope>NUCLEOTIDE SEQUENCE [LARGE SCALE GENOMIC DNA]</scope>
    <source>
        <strain evidence="7">B4</strain>
        <strain evidence="9">morsitans</strain>
    </source>
</reference>
<dbReference type="STRING" id="343509.SG0055"/>
<dbReference type="EMBL" id="LN854557">
    <property type="protein sequence ID" value="CRL43649.1"/>
    <property type="molecule type" value="Genomic_DNA"/>
</dbReference>
<dbReference type="Pfam" id="PF05400">
    <property type="entry name" value="FliT"/>
    <property type="match status" value="1"/>
</dbReference>
<dbReference type="OrthoDB" id="9897202at2"/>
<accession>Q2NWZ5</accession>
<evidence type="ECO:0000256" key="5">
    <source>
        <dbReference type="ARBA" id="ARBA00093797"/>
    </source>
</evidence>
<dbReference type="RefSeq" id="WP_011409920.1">
    <property type="nucleotide sequence ID" value="NC_007712.1"/>
</dbReference>
<evidence type="ECO:0000256" key="4">
    <source>
        <dbReference type="ARBA" id="ARBA00023186"/>
    </source>
</evidence>
<evidence type="ECO:0000256" key="2">
    <source>
        <dbReference type="ARBA" id="ARBA00022490"/>
    </source>
</evidence>
<dbReference type="Gene3D" id="1.20.58.380">
    <property type="entry name" value="Flagellar protein flit"/>
    <property type="match status" value="1"/>
</dbReference>
<keyword evidence="8" id="KW-1185">Reference proteome</keyword>
<keyword evidence="6" id="KW-0969">Cilium</keyword>
<dbReference type="InterPro" id="IPR008622">
    <property type="entry name" value="FliT"/>
</dbReference>
<evidence type="ECO:0000313" key="8">
    <source>
        <dbReference type="Proteomes" id="UP000001932"/>
    </source>
</evidence>
<keyword evidence="2" id="KW-0963">Cytoplasm</keyword>
<dbReference type="AlphaFoldDB" id="Q2NWZ5"/>
<dbReference type="HOGENOM" id="CLU_2131885_0_0_6"/>
<evidence type="ECO:0000313" key="7">
    <source>
        <dbReference type="EMBL" id="CRL43649.1"/>
    </source>
</evidence>